<dbReference type="EMBL" id="JAPTMU010000201">
    <property type="protein sequence ID" value="KAJ4920377.1"/>
    <property type="molecule type" value="Genomic_DNA"/>
</dbReference>
<protein>
    <submittedName>
        <fullName evidence="1">Uncharacterized protein</fullName>
    </submittedName>
</protein>
<organism evidence="1 2">
    <name type="scientific">Pogonophryne albipinna</name>
    <dbReference type="NCBI Taxonomy" id="1090488"/>
    <lineage>
        <taxon>Eukaryota</taxon>
        <taxon>Metazoa</taxon>
        <taxon>Chordata</taxon>
        <taxon>Craniata</taxon>
        <taxon>Vertebrata</taxon>
        <taxon>Euteleostomi</taxon>
        <taxon>Actinopterygii</taxon>
        <taxon>Neopterygii</taxon>
        <taxon>Teleostei</taxon>
        <taxon>Neoteleostei</taxon>
        <taxon>Acanthomorphata</taxon>
        <taxon>Eupercaria</taxon>
        <taxon>Perciformes</taxon>
        <taxon>Notothenioidei</taxon>
        <taxon>Pogonophryne</taxon>
    </lineage>
</organism>
<name>A0AAD6A8Y6_9TELE</name>
<feature type="non-terminal residue" evidence="1">
    <location>
        <position position="1"/>
    </location>
</feature>
<sequence length="70" mass="8044">GVIQNILQYIDGRIRTFSRTLFAEVMKWRGADFKYSKLPSDFMTLTEAKQGALLFCVCCGRGHVLLQWKS</sequence>
<feature type="non-terminal residue" evidence="1">
    <location>
        <position position="70"/>
    </location>
</feature>
<evidence type="ECO:0000313" key="2">
    <source>
        <dbReference type="Proteomes" id="UP001219934"/>
    </source>
</evidence>
<dbReference type="Proteomes" id="UP001219934">
    <property type="component" value="Unassembled WGS sequence"/>
</dbReference>
<dbReference type="AlphaFoldDB" id="A0AAD6A8Y6"/>
<evidence type="ECO:0000313" key="1">
    <source>
        <dbReference type="EMBL" id="KAJ4920377.1"/>
    </source>
</evidence>
<reference evidence="1" key="1">
    <citation type="submission" date="2022-11" db="EMBL/GenBank/DDBJ databases">
        <title>Chromosome-level genome of Pogonophryne albipinna.</title>
        <authorList>
            <person name="Jo E."/>
        </authorList>
    </citation>
    <scope>NUCLEOTIDE SEQUENCE</scope>
    <source>
        <strain evidence="1">SGF0006</strain>
        <tissue evidence="1">Muscle</tissue>
    </source>
</reference>
<proteinExistence type="predicted"/>
<keyword evidence="2" id="KW-1185">Reference proteome</keyword>
<comment type="caution">
    <text evidence="1">The sequence shown here is derived from an EMBL/GenBank/DDBJ whole genome shotgun (WGS) entry which is preliminary data.</text>
</comment>
<accession>A0AAD6A8Y6</accession>
<gene>
    <name evidence="1" type="ORF">JOQ06_009997</name>
</gene>